<dbReference type="SUPFAM" id="SSF53067">
    <property type="entry name" value="Actin-like ATPase domain"/>
    <property type="match status" value="2"/>
</dbReference>
<feature type="domain" description="Hydantoinase A/oxoprolinase" evidence="1">
    <location>
        <begin position="195"/>
        <end position="366"/>
    </location>
</feature>
<protein>
    <submittedName>
        <fullName evidence="3">Hydantoinase/oxoprolinase family protein</fullName>
    </submittedName>
</protein>
<accession>A0ABY5P444</accession>
<gene>
    <name evidence="3" type="ORF">NRE15_11530</name>
</gene>
<dbReference type="InterPro" id="IPR002821">
    <property type="entry name" value="Hydantoinase_A"/>
</dbReference>
<name>A0ABY5P444_9LACT</name>
<dbReference type="PANTHER" id="PTHR11365:SF10">
    <property type="entry name" value="HYDANTOINASE_OXOPROLINASE"/>
    <property type="match status" value="1"/>
</dbReference>
<dbReference type="Pfam" id="PF05378">
    <property type="entry name" value="Hydant_A_N"/>
    <property type="match status" value="1"/>
</dbReference>
<evidence type="ECO:0000259" key="2">
    <source>
        <dbReference type="Pfam" id="PF05378"/>
    </source>
</evidence>
<keyword evidence="4" id="KW-1185">Reference proteome</keyword>
<dbReference type="Pfam" id="PF01968">
    <property type="entry name" value="Hydantoinase_A"/>
    <property type="match status" value="1"/>
</dbReference>
<dbReference type="InterPro" id="IPR045079">
    <property type="entry name" value="Oxoprolinase-like"/>
</dbReference>
<dbReference type="InterPro" id="IPR008040">
    <property type="entry name" value="Hydant_A_N"/>
</dbReference>
<dbReference type="EMBL" id="CP102453">
    <property type="protein sequence ID" value="UUX33521.1"/>
    <property type="molecule type" value="Genomic_DNA"/>
</dbReference>
<evidence type="ECO:0000259" key="1">
    <source>
        <dbReference type="Pfam" id="PF01968"/>
    </source>
</evidence>
<dbReference type="Gene3D" id="3.30.420.40">
    <property type="match status" value="1"/>
</dbReference>
<dbReference type="InterPro" id="IPR043129">
    <property type="entry name" value="ATPase_NBD"/>
</dbReference>
<evidence type="ECO:0000313" key="3">
    <source>
        <dbReference type="EMBL" id="UUX33521.1"/>
    </source>
</evidence>
<organism evidence="3 4">
    <name type="scientific">Fundicoccus culcitae</name>
    <dbReference type="NCBI Taxonomy" id="2969821"/>
    <lineage>
        <taxon>Bacteria</taxon>
        <taxon>Bacillati</taxon>
        <taxon>Bacillota</taxon>
        <taxon>Bacilli</taxon>
        <taxon>Lactobacillales</taxon>
        <taxon>Aerococcaceae</taxon>
        <taxon>Fundicoccus</taxon>
    </lineage>
</organism>
<feature type="domain" description="Hydantoinase/oxoprolinase N-terminal" evidence="2">
    <location>
        <begin position="5"/>
        <end position="173"/>
    </location>
</feature>
<proteinExistence type="predicted"/>
<dbReference type="PANTHER" id="PTHR11365">
    <property type="entry name" value="5-OXOPROLINASE RELATED"/>
    <property type="match status" value="1"/>
</dbReference>
<evidence type="ECO:0000313" key="4">
    <source>
        <dbReference type="Proteomes" id="UP001315967"/>
    </source>
</evidence>
<sequence>MQYKLGIDVGGTNTDGVLLDENMTVIASYKTPTTEDIQSGIEATIAKVLENTTIDKKDIKFAMLGTTQCTNAIVTRNGLNKVGVIRIGLPAGAAIAPMYSIPSDLTETINAGAYQVHGGHEFNGDLISPLDEDRIREIAHELKGKTNSIAITSIFSPVNDSQEIRAQEILEEELGTQGMTYSLSSSIGSIGLLERENTTILNASIIDVAKRTTEGFQNALQSHGIDSEVYFCQNDGTLMSKEYTLKYPILTVACGPTNSLRGASFLTNQSDAIIVDIGGTTTDIGVLQNGFPRESSLSVELGGVQTNFRMPDIYSIGLGGGTIVSVDGDHFLVGPKSVGYQLTEKALIFGGDTLTVTDIAVAKGVLELGDKERVADLDTAFVDSVYTELLEMISQGVERMKTSANDVPVILCGGGSALIEGDIRGASQVDTPESGAVANAIGSAISDISGDLDRIYDISPDNRMAMIEAIKVEAIQNAVDAGADPDNTTIISFEDVPLAYLPGNATRVKVKAAGALKAK</sequence>
<dbReference type="Proteomes" id="UP001315967">
    <property type="component" value="Chromosome"/>
</dbReference>
<reference evidence="3 4" key="1">
    <citation type="submission" date="2022-08" db="EMBL/GenBank/DDBJ databases">
        <title>Aerococcaceae sp. nov isolated from spoiled eye mask.</title>
        <authorList>
            <person name="Zhou G."/>
            <person name="Xie X.-B."/>
            <person name="Shi Q.-S."/>
            <person name="Wang Y.-S."/>
            <person name="Wen X."/>
            <person name="Peng H."/>
            <person name="Yang X.-J."/>
            <person name="Tao H.-B."/>
            <person name="Huang X.-M."/>
        </authorList>
    </citation>
    <scope>NUCLEOTIDE SEQUENCE [LARGE SCALE GENOMIC DNA]</scope>
    <source>
        <strain evidence="4">DM20194951</strain>
    </source>
</reference>
<dbReference type="RefSeq" id="WP_313793023.1">
    <property type="nucleotide sequence ID" value="NZ_CP102453.1"/>
</dbReference>